<dbReference type="PROSITE" id="PS00041">
    <property type="entry name" value="HTH_ARAC_FAMILY_1"/>
    <property type="match status" value="1"/>
</dbReference>
<evidence type="ECO:0000313" key="6">
    <source>
        <dbReference type="EMBL" id="SDE68453.1"/>
    </source>
</evidence>
<protein>
    <submittedName>
        <fullName evidence="6">Transcriptional regulator GlxA family, contains an amidase domain and an AraC-type DNA-binding HTH domain</fullName>
    </submittedName>
</protein>
<dbReference type="PROSITE" id="PS01124">
    <property type="entry name" value="HTH_ARAC_FAMILY_2"/>
    <property type="match status" value="1"/>
</dbReference>
<keyword evidence="7" id="KW-1185">Reference proteome</keyword>
<dbReference type="PRINTS" id="PR00032">
    <property type="entry name" value="HTHARAC"/>
</dbReference>
<keyword evidence="2 6" id="KW-0238">DNA-binding</keyword>
<feature type="domain" description="HTH araC/xylS-type" evidence="5">
    <location>
        <begin position="232"/>
        <end position="330"/>
    </location>
</feature>
<feature type="region of interest" description="Disordered" evidence="4">
    <location>
        <begin position="332"/>
        <end position="358"/>
    </location>
</feature>
<keyword evidence="1" id="KW-0805">Transcription regulation</keyword>
<keyword evidence="3" id="KW-0804">Transcription</keyword>
<dbReference type="InterPro" id="IPR020449">
    <property type="entry name" value="Tscrpt_reg_AraC-type_HTH"/>
</dbReference>
<dbReference type="CDD" id="cd03136">
    <property type="entry name" value="GATase1_AraC_ArgR_like"/>
    <property type="match status" value="1"/>
</dbReference>
<reference evidence="7" key="1">
    <citation type="submission" date="2016-10" db="EMBL/GenBank/DDBJ databases">
        <authorList>
            <person name="Varghese N."/>
            <person name="Submissions S."/>
        </authorList>
    </citation>
    <scope>NUCLEOTIDE SEQUENCE [LARGE SCALE GENOMIC DNA]</scope>
    <source>
        <strain evidence="7">DSM 21424</strain>
    </source>
</reference>
<sequence length="358" mass="39142">MKRPETSLDAFHEGRQKLRVGILVLDNFTLNAFSGFIDALRLAADTGGRSRQIECGWVIMGHGPVRASCGLSITPDAEPMDPGRFDYIAVAGGNDYPQRAQPAWLTRYLQQADAAGVRLVGLCTGTFNIARAGLMEGRTACVHWNVHDEFRSQFPNVRALSDRIFFDAGDRITCAGSTGAPDLALHLIGRHCGPERAQQSLRHMVLSNQRDASFPQAQFAEETRSLRDSVVRRAILIMEQTLDAPISLEDLASRLGISPRHLSRRFTESLGQSPSRYYRFLRVRYGAWRLVHSTERVSEVATEAGFSDASHFLREFKQVYGTTPARYRKALDGARRGAPGGGQGGGGSAPAGGPGSGR</sequence>
<name>A0A1G7EXM4_9RHOB</name>
<dbReference type="AlphaFoldDB" id="A0A1G7EXM4"/>
<dbReference type="Proteomes" id="UP000198922">
    <property type="component" value="Unassembled WGS sequence"/>
</dbReference>
<proteinExistence type="predicted"/>
<dbReference type="PANTHER" id="PTHR43130:SF3">
    <property type="entry name" value="HTH-TYPE TRANSCRIPTIONAL REGULATOR RV1931C"/>
    <property type="match status" value="1"/>
</dbReference>
<evidence type="ECO:0000256" key="4">
    <source>
        <dbReference type="SAM" id="MobiDB-lite"/>
    </source>
</evidence>
<dbReference type="GO" id="GO:0003700">
    <property type="term" value="F:DNA-binding transcription factor activity"/>
    <property type="evidence" value="ECO:0007669"/>
    <property type="project" value="InterPro"/>
</dbReference>
<dbReference type="RefSeq" id="WP_207497471.1">
    <property type="nucleotide sequence ID" value="NZ_FNAT01000003.1"/>
</dbReference>
<evidence type="ECO:0000259" key="5">
    <source>
        <dbReference type="PROSITE" id="PS01124"/>
    </source>
</evidence>
<dbReference type="Pfam" id="PF01965">
    <property type="entry name" value="DJ-1_PfpI"/>
    <property type="match status" value="1"/>
</dbReference>
<dbReference type="InterPro" id="IPR002818">
    <property type="entry name" value="DJ-1/PfpI"/>
</dbReference>
<dbReference type="SUPFAM" id="SSF46689">
    <property type="entry name" value="Homeodomain-like"/>
    <property type="match status" value="2"/>
</dbReference>
<evidence type="ECO:0000313" key="7">
    <source>
        <dbReference type="Proteomes" id="UP000198922"/>
    </source>
</evidence>
<dbReference type="PANTHER" id="PTHR43130">
    <property type="entry name" value="ARAC-FAMILY TRANSCRIPTIONAL REGULATOR"/>
    <property type="match status" value="1"/>
</dbReference>
<evidence type="ECO:0000256" key="3">
    <source>
        <dbReference type="ARBA" id="ARBA00023163"/>
    </source>
</evidence>
<dbReference type="EMBL" id="FNAT01000003">
    <property type="protein sequence ID" value="SDE68453.1"/>
    <property type="molecule type" value="Genomic_DNA"/>
</dbReference>
<dbReference type="InterPro" id="IPR018062">
    <property type="entry name" value="HTH_AraC-typ_CS"/>
</dbReference>
<dbReference type="InterPro" id="IPR029062">
    <property type="entry name" value="Class_I_gatase-like"/>
</dbReference>
<dbReference type="Gene3D" id="3.40.50.880">
    <property type="match status" value="1"/>
</dbReference>
<accession>A0A1G7EXM4</accession>
<dbReference type="InterPro" id="IPR052158">
    <property type="entry name" value="INH-QAR"/>
</dbReference>
<dbReference type="Gene3D" id="1.10.10.60">
    <property type="entry name" value="Homeodomain-like"/>
    <property type="match status" value="1"/>
</dbReference>
<evidence type="ECO:0000256" key="1">
    <source>
        <dbReference type="ARBA" id="ARBA00023015"/>
    </source>
</evidence>
<dbReference type="SUPFAM" id="SSF52317">
    <property type="entry name" value="Class I glutamine amidotransferase-like"/>
    <property type="match status" value="1"/>
</dbReference>
<organism evidence="6 7">
    <name type="scientific">Limimaricola pyoseonensis</name>
    <dbReference type="NCBI Taxonomy" id="521013"/>
    <lineage>
        <taxon>Bacteria</taxon>
        <taxon>Pseudomonadati</taxon>
        <taxon>Pseudomonadota</taxon>
        <taxon>Alphaproteobacteria</taxon>
        <taxon>Rhodobacterales</taxon>
        <taxon>Paracoccaceae</taxon>
        <taxon>Limimaricola</taxon>
    </lineage>
</organism>
<dbReference type="GO" id="GO:0043565">
    <property type="term" value="F:sequence-specific DNA binding"/>
    <property type="evidence" value="ECO:0007669"/>
    <property type="project" value="InterPro"/>
</dbReference>
<dbReference type="InterPro" id="IPR018060">
    <property type="entry name" value="HTH_AraC"/>
</dbReference>
<dbReference type="Pfam" id="PF12833">
    <property type="entry name" value="HTH_18"/>
    <property type="match status" value="1"/>
</dbReference>
<feature type="compositionally biased region" description="Gly residues" evidence="4">
    <location>
        <begin position="338"/>
        <end position="358"/>
    </location>
</feature>
<dbReference type="SMART" id="SM00342">
    <property type="entry name" value="HTH_ARAC"/>
    <property type="match status" value="1"/>
</dbReference>
<gene>
    <name evidence="6" type="ORF">SAMN04488567_2340</name>
</gene>
<dbReference type="InterPro" id="IPR009057">
    <property type="entry name" value="Homeodomain-like_sf"/>
</dbReference>
<evidence type="ECO:0000256" key="2">
    <source>
        <dbReference type="ARBA" id="ARBA00023125"/>
    </source>
</evidence>
<dbReference type="STRING" id="521013.SAMN04488567_2340"/>